<dbReference type="InterPro" id="IPR026032">
    <property type="entry name" value="HcaT-like"/>
</dbReference>
<dbReference type="SUPFAM" id="SSF103473">
    <property type="entry name" value="MFS general substrate transporter"/>
    <property type="match status" value="1"/>
</dbReference>
<feature type="transmembrane region" description="Helical" evidence="8">
    <location>
        <begin position="144"/>
        <end position="162"/>
    </location>
</feature>
<dbReference type="PROSITE" id="PS50850">
    <property type="entry name" value="MFS"/>
    <property type="match status" value="1"/>
</dbReference>
<dbReference type="RefSeq" id="WP_252956158.1">
    <property type="nucleotide sequence ID" value="NZ_JAFIRR010000196.1"/>
</dbReference>
<feature type="transmembrane region" description="Helical" evidence="8">
    <location>
        <begin position="282"/>
        <end position="301"/>
    </location>
</feature>
<keyword evidence="4" id="KW-0997">Cell inner membrane</keyword>
<evidence type="ECO:0000256" key="1">
    <source>
        <dbReference type="ARBA" id="ARBA00004429"/>
    </source>
</evidence>
<dbReference type="PANTHER" id="PTHR23522">
    <property type="entry name" value="BLL5896 PROTEIN"/>
    <property type="match status" value="1"/>
</dbReference>
<feature type="transmembrane region" description="Helical" evidence="8">
    <location>
        <begin position="253"/>
        <end position="275"/>
    </location>
</feature>
<evidence type="ECO:0000313" key="10">
    <source>
        <dbReference type="EMBL" id="MCO6419481.1"/>
    </source>
</evidence>
<dbReference type="EMBL" id="JAFIRR010000196">
    <property type="protein sequence ID" value="MCO6419481.1"/>
    <property type="molecule type" value="Genomic_DNA"/>
</dbReference>
<dbReference type="PANTHER" id="PTHR23522:SF10">
    <property type="entry name" value="3-PHENYLPROPIONIC ACID TRANSPORTER-RELATED"/>
    <property type="match status" value="1"/>
</dbReference>
<evidence type="ECO:0000256" key="3">
    <source>
        <dbReference type="ARBA" id="ARBA00022475"/>
    </source>
</evidence>
<dbReference type="Gene3D" id="1.20.1250.20">
    <property type="entry name" value="MFS general substrate transporter like domains"/>
    <property type="match status" value="2"/>
</dbReference>
<evidence type="ECO:0000256" key="5">
    <source>
        <dbReference type="ARBA" id="ARBA00022692"/>
    </source>
</evidence>
<proteinExistence type="predicted"/>
<evidence type="ECO:0000256" key="4">
    <source>
        <dbReference type="ARBA" id="ARBA00022519"/>
    </source>
</evidence>
<dbReference type="InterPro" id="IPR024989">
    <property type="entry name" value="MFS_assoc_dom"/>
</dbReference>
<evidence type="ECO:0000256" key="6">
    <source>
        <dbReference type="ARBA" id="ARBA00022989"/>
    </source>
</evidence>
<feature type="transmembrane region" description="Helical" evidence="8">
    <location>
        <begin position="168"/>
        <end position="190"/>
    </location>
</feature>
<evidence type="ECO:0000259" key="9">
    <source>
        <dbReference type="PROSITE" id="PS50850"/>
    </source>
</evidence>
<dbReference type="NCBIfam" id="NF037955">
    <property type="entry name" value="mfs"/>
    <property type="match status" value="1"/>
</dbReference>
<evidence type="ECO:0000313" key="11">
    <source>
        <dbReference type="Proteomes" id="UP001523392"/>
    </source>
</evidence>
<feature type="domain" description="Major facilitator superfamily (MFS) profile" evidence="9">
    <location>
        <begin position="11"/>
        <end position="394"/>
    </location>
</feature>
<sequence>MGADGAAAETTAGVLPRYLLLYGLIFAAYGVEGPFLPALLAERGLSATAIGLLLAAGTAARLVSAPAVALAADRFGAPRLLLAGALLASALFGCGFALAGSLVGLLLVSLLVSLALAPVNPLADALTSSAAERGGGFRYGVVRGAGSAAFVAGTTLAGPVVAGSGLEAVVWLNAALLAAAAVMVLALPVAPARPRPVAPRAAEPGAMRQLLGLVEFRRLLLVTGLVQGSHALYGAFATLRWQAAGIGPEVIGALWAVAVASEVAVFLLLGPWLLARLGPARLAALAAAAGVLRWAAMAMTADPATQFLLQPLHGLTFAALHLATMRLLAERVPPRLAASAFGLQATLGPGLAGALLTLAAGPLYGAFGAGGFWAMALLCVGAVPLALRLGGPGERPSLPAVLLLPRAAPPAA</sequence>
<evidence type="ECO:0000256" key="8">
    <source>
        <dbReference type="SAM" id="Phobius"/>
    </source>
</evidence>
<reference evidence="10 11" key="1">
    <citation type="submission" date="2021-12" db="EMBL/GenBank/DDBJ databases">
        <title>Siccirubricoccus leaddurans sp. nov., a high concentration Zn2+ tolerance bacterium.</title>
        <authorList>
            <person name="Cao Y."/>
        </authorList>
    </citation>
    <scope>NUCLEOTIDE SEQUENCE [LARGE SCALE GENOMIC DNA]</scope>
    <source>
        <strain evidence="10 11">KC 17139</strain>
    </source>
</reference>
<dbReference type="InterPro" id="IPR020846">
    <property type="entry name" value="MFS_dom"/>
</dbReference>
<feature type="transmembrane region" description="Helical" evidence="8">
    <location>
        <begin position="366"/>
        <end position="387"/>
    </location>
</feature>
<keyword evidence="6 8" id="KW-1133">Transmembrane helix</keyword>
<feature type="transmembrane region" description="Helical" evidence="8">
    <location>
        <begin position="47"/>
        <end position="68"/>
    </location>
</feature>
<keyword evidence="11" id="KW-1185">Reference proteome</keyword>
<accession>A0ABT1DC16</accession>
<evidence type="ECO:0000256" key="7">
    <source>
        <dbReference type="ARBA" id="ARBA00023136"/>
    </source>
</evidence>
<keyword evidence="5 8" id="KW-0812">Transmembrane</keyword>
<feature type="transmembrane region" description="Helical" evidence="8">
    <location>
        <begin position="307"/>
        <end position="329"/>
    </location>
</feature>
<keyword evidence="3" id="KW-1003">Cell membrane</keyword>
<feature type="transmembrane region" description="Helical" evidence="8">
    <location>
        <begin position="80"/>
        <end position="99"/>
    </location>
</feature>
<keyword evidence="7 8" id="KW-0472">Membrane</keyword>
<name>A0ABT1DC16_9PROT</name>
<evidence type="ECO:0000256" key="2">
    <source>
        <dbReference type="ARBA" id="ARBA00022448"/>
    </source>
</evidence>
<gene>
    <name evidence="10" type="ORF">JYK14_25435</name>
</gene>
<dbReference type="PIRSF" id="PIRSF004925">
    <property type="entry name" value="HcaT"/>
    <property type="match status" value="1"/>
</dbReference>
<dbReference type="InterPro" id="IPR036259">
    <property type="entry name" value="MFS_trans_sf"/>
</dbReference>
<dbReference type="Proteomes" id="UP001523392">
    <property type="component" value="Unassembled WGS sequence"/>
</dbReference>
<comment type="subcellular location">
    <subcellularLocation>
        <location evidence="1">Cell inner membrane</location>
        <topology evidence="1">Multi-pass membrane protein</topology>
    </subcellularLocation>
</comment>
<feature type="transmembrane region" description="Helical" evidence="8">
    <location>
        <begin position="19"/>
        <end position="41"/>
    </location>
</feature>
<organism evidence="10 11">
    <name type="scientific">Siccirubricoccus soli</name>
    <dbReference type="NCBI Taxonomy" id="2899147"/>
    <lineage>
        <taxon>Bacteria</taxon>
        <taxon>Pseudomonadati</taxon>
        <taxon>Pseudomonadota</taxon>
        <taxon>Alphaproteobacteria</taxon>
        <taxon>Acetobacterales</taxon>
        <taxon>Roseomonadaceae</taxon>
        <taxon>Siccirubricoccus</taxon>
    </lineage>
</organism>
<feature type="transmembrane region" description="Helical" evidence="8">
    <location>
        <begin position="219"/>
        <end position="241"/>
    </location>
</feature>
<feature type="transmembrane region" description="Helical" evidence="8">
    <location>
        <begin position="336"/>
        <end position="360"/>
    </location>
</feature>
<keyword evidence="2" id="KW-0813">Transport</keyword>
<comment type="caution">
    <text evidence="10">The sequence shown here is derived from an EMBL/GenBank/DDBJ whole genome shotgun (WGS) entry which is preliminary data.</text>
</comment>
<dbReference type="Pfam" id="PF12832">
    <property type="entry name" value="MFS_1_like"/>
    <property type="match status" value="1"/>
</dbReference>
<protein>
    <submittedName>
        <fullName evidence="10">MFS transporter</fullName>
    </submittedName>
</protein>